<dbReference type="RefSeq" id="WP_337092212.1">
    <property type="nucleotide sequence ID" value="NZ_JAPYKO010000003.1"/>
</dbReference>
<name>A0ABU8K8D9_9HYPH</name>
<dbReference type="CDD" id="cd00293">
    <property type="entry name" value="USP-like"/>
    <property type="match status" value="1"/>
</dbReference>
<gene>
    <name evidence="1" type="ORF">O7A05_06770</name>
</gene>
<evidence type="ECO:0000313" key="2">
    <source>
        <dbReference type="Proteomes" id="UP001366503"/>
    </source>
</evidence>
<protein>
    <submittedName>
        <fullName evidence="1">Universal stress protein</fullName>
    </submittedName>
</protein>
<proteinExistence type="predicted"/>
<comment type="caution">
    <text evidence="1">The sequence shown here is derived from an EMBL/GenBank/DDBJ whole genome shotgun (WGS) entry which is preliminary data.</text>
</comment>
<dbReference type="Gene3D" id="3.40.50.12370">
    <property type="match status" value="1"/>
</dbReference>
<organism evidence="1 2">
    <name type="scientific">Mesorhizobium argentiipisi</name>
    <dbReference type="NCBI Taxonomy" id="3015175"/>
    <lineage>
        <taxon>Bacteria</taxon>
        <taxon>Pseudomonadati</taxon>
        <taxon>Pseudomonadota</taxon>
        <taxon>Alphaproteobacteria</taxon>
        <taxon>Hyphomicrobiales</taxon>
        <taxon>Phyllobacteriaceae</taxon>
        <taxon>Mesorhizobium</taxon>
    </lineage>
</organism>
<sequence>MAFKTALCVTEMEHSDQDVRAAADLCAEVGARLSVLIIKFARRRPSGADSALWPERIRAAFRLETRSSEIETFSNDVARLEKRSREIHTLLDAMAIPSDVGTDYCDQACFGDAVRQRALCTDLTVIGPLLLNDDDLGPFAIDGCLFESGTPVLVVPHGAKASLRPRRILVGWDARIETSRAIREALHLLSGADEVRVTLVDPEAIGNGNGPWPGIDIVAYLARHGIRVVVDRLPSAAQSVTTILAQHAIDTSADMVVTGAWGRRRLRERIFGGAIRWMIEKPPLPLFMAR</sequence>
<keyword evidence="2" id="KW-1185">Reference proteome</keyword>
<dbReference type="Proteomes" id="UP001366503">
    <property type="component" value="Unassembled WGS sequence"/>
</dbReference>
<dbReference type="EMBL" id="JAPYKO010000003">
    <property type="protein sequence ID" value="MEI9401881.1"/>
    <property type="molecule type" value="Genomic_DNA"/>
</dbReference>
<dbReference type="SUPFAM" id="SSF52402">
    <property type="entry name" value="Adenine nucleotide alpha hydrolases-like"/>
    <property type="match status" value="1"/>
</dbReference>
<accession>A0ABU8K8D9</accession>
<reference evidence="1 2" key="1">
    <citation type="submission" date="2022-12" db="EMBL/GenBank/DDBJ databases">
        <authorList>
            <person name="Muema E."/>
        </authorList>
    </citation>
    <scope>NUCLEOTIDE SEQUENCE [LARGE SCALE GENOMIC DNA]</scope>
    <source>
        <strain evidence="2">1330</strain>
    </source>
</reference>
<evidence type="ECO:0000313" key="1">
    <source>
        <dbReference type="EMBL" id="MEI9401881.1"/>
    </source>
</evidence>